<dbReference type="EMBL" id="JATAAI010000014">
    <property type="protein sequence ID" value="KAK1741091.1"/>
    <property type="molecule type" value="Genomic_DNA"/>
</dbReference>
<evidence type="ECO:0000313" key="4">
    <source>
        <dbReference type="Proteomes" id="UP001224775"/>
    </source>
</evidence>
<dbReference type="AlphaFoldDB" id="A0AAD8Y983"/>
<evidence type="ECO:0000313" key="3">
    <source>
        <dbReference type="EMBL" id="KAK1741091.1"/>
    </source>
</evidence>
<dbReference type="Proteomes" id="UP001224775">
    <property type="component" value="Unassembled WGS sequence"/>
</dbReference>
<evidence type="ECO:0000256" key="1">
    <source>
        <dbReference type="SAM" id="MobiDB-lite"/>
    </source>
</evidence>
<name>A0AAD8Y983_9STRA</name>
<keyword evidence="2" id="KW-0732">Signal</keyword>
<feature type="signal peptide" evidence="2">
    <location>
        <begin position="1"/>
        <end position="20"/>
    </location>
</feature>
<organism evidence="3 4">
    <name type="scientific">Skeletonema marinoi</name>
    <dbReference type="NCBI Taxonomy" id="267567"/>
    <lineage>
        <taxon>Eukaryota</taxon>
        <taxon>Sar</taxon>
        <taxon>Stramenopiles</taxon>
        <taxon>Ochrophyta</taxon>
        <taxon>Bacillariophyta</taxon>
        <taxon>Coscinodiscophyceae</taxon>
        <taxon>Thalassiosirophycidae</taxon>
        <taxon>Thalassiosirales</taxon>
        <taxon>Skeletonemataceae</taxon>
        <taxon>Skeletonema</taxon>
        <taxon>Skeletonema marinoi-dohrnii complex</taxon>
    </lineage>
</organism>
<keyword evidence="4" id="KW-1185">Reference proteome</keyword>
<comment type="caution">
    <text evidence="3">The sequence shown here is derived from an EMBL/GenBank/DDBJ whole genome shotgun (WGS) entry which is preliminary data.</text>
</comment>
<feature type="region of interest" description="Disordered" evidence="1">
    <location>
        <begin position="56"/>
        <end position="81"/>
    </location>
</feature>
<sequence>MKLHLNLIIIIAVAAVTTSAQVEVEEVAQPNVIEVYHEEGFFDQALNYLTGGVRGKKMEEGKKNQGARKKKDPNDKDSEEEVNIMLRAEEEARARITTQKSKVTRVCGAEVEAGARICP</sequence>
<protein>
    <submittedName>
        <fullName evidence="3">Uncharacterized protein</fullName>
    </submittedName>
</protein>
<proteinExistence type="predicted"/>
<gene>
    <name evidence="3" type="ORF">QTG54_008343</name>
</gene>
<evidence type="ECO:0000256" key="2">
    <source>
        <dbReference type="SAM" id="SignalP"/>
    </source>
</evidence>
<reference evidence="3" key="1">
    <citation type="submission" date="2023-06" db="EMBL/GenBank/DDBJ databases">
        <title>Survivors Of The Sea: Transcriptome response of Skeletonema marinoi to long-term dormancy.</title>
        <authorList>
            <person name="Pinder M.I.M."/>
            <person name="Kourtchenko O."/>
            <person name="Robertson E.K."/>
            <person name="Larsson T."/>
            <person name="Maumus F."/>
            <person name="Osuna-Cruz C.M."/>
            <person name="Vancaester E."/>
            <person name="Stenow R."/>
            <person name="Vandepoele K."/>
            <person name="Ploug H."/>
            <person name="Bruchert V."/>
            <person name="Godhe A."/>
            <person name="Topel M."/>
        </authorList>
    </citation>
    <scope>NUCLEOTIDE SEQUENCE</scope>
    <source>
        <strain evidence="3">R05AC</strain>
    </source>
</reference>
<feature type="chain" id="PRO_5041981966" evidence="2">
    <location>
        <begin position="21"/>
        <end position="119"/>
    </location>
</feature>
<accession>A0AAD8Y983</accession>